<dbReference type="Gramene" id="KZM90218">
    <property type="protein sequence ID" value="KZM90218"/>
    <property type="gene ID" value="DCAR_022417"/>
</dbReference>
<proteinExistence type="predicted"/>
<dbReference type="GO" id="GO:0005524">
    <property type="term" value="F:ATP binding"/>
    <property type="evidence" value="ECO:0007669"/>
    <property type="project" value="UniProtKB-KW"/>
</dbReference>
<comment type="caution">
    <text evidence="4">The sequence shown here is derived from an EMBL/GenBank/DDBJ whole genome shotgun (WGS) entry which is preliminary data.</text>
</comment>
<dbReference type="AlphaFoldDB" id="A0A164VEB8"/>
<evidence type="ECO:0000313" key="4">
    <source>
        <dbReference type="EMBL" id="KZM90218.1"/>
    </source>
</evidence>
<protein>
    <submittedName>
        <fullName evidence="4">Uncharacterized protein</fullName>
    </submittedName>
</protein>
<feature type="region of interest" description="Disordered" evidence="3">
    <location>
        <begin position="57"/>
        <end position="84"/>
    </location>
</feature>
<dbReference type="EMBL" id="LNRQ01000006">
    <property type="protein sequence ID" value="KZM90218.1"/>
    <property type="molecule type" value="Genomic_DNA"/>
</dbReference>
<evidence type="ECO:0000256" key="3">
    <source>
        <dbReference type="SAM" id="MobiDB-lite"/>
    </source>
</evidence>
<feature type="compositionally biased region" description="Polar residues" evidence="3">
    <location>
        <begin position="71"/>
        <end position="84"/>
    </location>
</feature>
<dbReference type="STRING" id="79200.A0A164VEB8"/>
<dbReference type="PANTHER" id="PTHR45644">
    <property type="entry name" value="AAA ATPASE, PUTATIVE (AFU_ORTHOLOGUE AFUA_2G12920)-RELATED-RELATED"/>
    <property type="match status" value="1"/>
</dbReference>
<organism evidence="4">
    <name type="scientific">Daucus carota subsp. sativus</name>
    <name type="common">Carrot</name>
    <dbReference type="NCBI Taxonomy" id="79200"/>
    <lineage>
        <taxon>Eukaryota</taxon>
        <taxon>Viridiplantae</taxon>
        <taxon>Streptophyta</taxon>
        <taxon>Embryophyta</taxon>
        <taxon>Tracheophyta</taxon>
        <taxon>Spermatophyta</taxon>
        <taxon>Magnoliopsida</taxon>
        <taxon>eudicotyledons</taxon>
        <taxon>Gunneridae</taxon>
        <taxon>Pentapetalae</taxon>
        <taxon>asterids</taxon>
        <taxon>campanulids</taxon>
        <taxon>Apiales</taxon>
        <taxon>Apiaceae</taxon>
        <taxon>Apioideae</taxon>
        <taxon>Scandiceae</taxon>
        <taxon>Daucinae</taxon>
        <taxon>Daucus</taxon>
        <taxon>Daucus sect. Daucus</taxon>
    </lineage>
</organism>
<keyword evidence="2" id="KW-0067">ATP-binding</keyword>
<name>A0A164VEB8_DAUCS</name>
<evidence type="ECO:0000256" key="1">
    <source>
        <dbReference type="ARBA" id="ARBA00022741"/>
    </source>
</evidence>
<keyword evidence="1" id="KW-0547">Nucleotide-binding</keyword>
<evidence type="ECO:0000256" key="2">
    <source>
        <dbReference type="ARBA" id="ARBA00022840"/>
    </source>
</evidence>
<dbReference type="InterPro" id="IPR051701">
    <property type="entry name" value="Mito_OM_Translocase_MSP1"/>
</dbReference>
<accession>A0A164VEB8</accession>
<reference evidence="4" key="1">
    <citation type="journal article" date="2016" name="Nat. Genet.">
        <title>A high-quality carrot genome assembly provides new insights into carotenoid accumulation and asterid genome evolution.</title>
        <authorList>
            <person name="Iorizzo M."/>
            <person name="Ellison S."/>
            <person name="Senalik D."/>
            <person name="Zeng P."/>
            <person name="Satapoomin P."/>
            <person name="Huang J."/>
            <person name="Bowman M."/>
            <person name="Iovene M."/>
            <person name="Sanseverino W."/>
            <person name="Cavagnaro P."/>
            <person name="Yildiz M."/>
            <person name="Macko-Podgorni A."/>
            <person name="Moranska E."/>
            <person name="Grzebelus E."/>
            <person name="Grzebelus D."/>
            <person name="Ashrafi H."/>
            <person name="Zheng Z."/>
            <person name="Cheng S."/>
            <person name="Spooner D."/>
            <person name="Van Deynze A."/>
            <person name="Simon P."/>
        </authorList>
    </citation>
    <scope>NUCLEOTIDE SEQUENCE [LARGE SCALE GENOMIC DNA]</scope>
    <source>
        <tissue evidence="4">Leaf</tissue>
    </source>
</reference>
<dbReference type="PANTHER" id="PTHR45644:SF76">
    <property type="entry name" value="AAA+ ATPASE DOMAIN-CONTAINING PROTEIN"/>
    <property type="match status" value="1"/>
</dbReference>
<sequence>MLFCVNPYLTMADGFNLPSHKRNKENASDGAFSGIREYAGGRALDSFLQKRAENIKKSRTNPPDFAPVEGSLQNSSGSNRSPLSTVHRNSPLAFVMGTTTKGVILCSNLLFRPVSKNVTPMYTWHSNGNHSHDINSHITSMGVGIVLASGHTVSKWTGGANSASNAVTPQAMEQEMLNLIVDCRDSKVTFDEFPYYLSEQTRVLLTSAAFVYLKNFEYAKHTRNLAPASRTILLSGPAEPYQQMLAKALAHYFGARLLLLDITDFSLKVALKSDSQRISSTHKLF</sequence>
<dbReference type="GO" id="GO:0005741">
    <property type="term" value="C:mitochondrial outer membrane"/>
    <property type="evidence" value="ECO:0007669"/>
    <property type="project" value="TreeGrafter"/>
</dbReference>
<gene>
    <name evidence="4" type="ORF">DCAR_022417</name>
</gene>